<accession>A0A8C5ENT9</accession>
<dbReference type="SMART" id="SM00224">
    <property type="entry name" value="GGL"/>
    <property type="match status" value="1"/>
</dbReference>
<dbReference type="Gene3D" id="4.10.260.10">
    <property type="entry name" value="Transducin (heterotrimeric G protein), gamma chain"/>
    <property type="match status" value="1"/>
</dbReference>
<keyword evidence="6 9" id="KW-0807">Transducer</keyword>
<sequence length="72" mass="8051">MSSKTHNANSILLARRTVLQLRTEASRERMKVSKASADLMNYCTEHAMADPLLVGFPTSDNPFKDKKPCTIL</sequence>
<dbReference type="AlphaFoldDB" id="A0A8C5ENT9"/>
<dbReference type="CTD" id="406604"/>
<keyword evidence="3 9" id="KW-1003">Cell membrane</keyword>
<evidence type="ECO:0000256" key="5">
    <source>
        <dbReference type="ARBA" id="ARBA00023136"/>
    </source>
</evidence>
<evidence type="ECO:0000256" key="2">
    <source>
        <dbReference type="ARBA" id="ARBA00007431"/>
    </source>
</evidence>
<keyword evidence="4" id="KW-0488">Methylation</keyword>
<dbReference type="SMART" id="SM01224">
    <property type="entry name" value="G_gamma"/>
    <property type="match status" value="1"/>
</dbReference>
<gene>
    <name evidence="11" type="primary">gng12a</name>
</gene>
<evidence type="ECO:0000256" key="8">
    <source>
        <dbReference type="ARBA" id="ARBA00023289"/>
    </source>
</evidence>
<keyword evidence="12" id="KW-1185">Reference proteome</keyword>
<reference evidence="11" key="1">
    <citation type="submission" date="2020-06" db="EMBL/GenBank/DDBJ databases">
        <authorList>
            <consortium name="Wellcome Sanger Institute Data Sharing"/>
        </authorList>
    </citation>
    <scope>NUCLEOTIDE SEQUENCE [LARGE SCALE GENOMIC DNA]</scope>
</reference>
<dbReference type="InterPro" id="IPR036284">
    <property type="entry name" value="GGL_sf"/>
</dbReference>
<keyword evidence="8" id="KW-0636">Prenylation</keyword>
<dbReference type="PROSITE" id="PS50058">
    <property type="entry name" value="G_PROTEIN_GAMMA"/>
    <property type="match status" value="1"/>
</dbReference>
<feature type="domain" description="G protein gamma" evidence="10">
    <location>
        <begin position="7"/>
        <end position="72"/>
    </location>
</feature>
<comment type="subcellular location">
    <subcellularLocation>
        <location evidence="1 9">Cell membrane</location>
        <topology evidence="1 9">Lipid-anchor</topology>
        <orientation evidence="1 9">Cytoplasmic side</orientation>
    </subcellularLocation>
</comment>
<dbReference type="RefSeq" id="XP_028328488.1">
    <property type="nucleotide sequence ID" value="XM_028472687.1"/>
</dbReference>
<dbReference type="PANTHER" id="PTHR13809">
    <property type="entry name" value="GUANINE NUCLEOTIDE-BINDING PROTEIN GAMMA SUBUNIT"/>
    <property type="match status" value="1"/>
</dbReference>
<dbReference type="FunFam" id="4.10.260.10:FF:000001">
    <property type="entry name" value="Guanine nucleotide-binding protein subunit gamma"/>
    <property type="match status" value="1"/>
</dbReference>
<evidence type="ECO:0000256" key="3">
    <source>
        <dbReference type="ARBA" id="ARBA00022475"/>
    </source>
</evidence>
<dbReference type="InterPro" id="IPR001770">
    <property type="entry name" value="G-protein_gamma"/>
</dbReference>
<keyword evidence="5 9" id="KW-0472">Membrane</keyword>
<dbReference type="CDD" id="cd00068">
    <property type="entry name" value="GGL"/>
    <property type="match status" value="1"/>
</dbReference>
<dbReference type="Pfam" id="PF00631">
    <property type="entry name" value="G-gamma"/>
    <property type="match status" value="1"/>
</dbReference>
<dbReference type="PRINTS" id="PR00321">
    <property type="entry name" value="GPROTEING"/>
</dbReference>
<name>A0A8C5ENT9_GOUWI</name>
<evidence type="ECO:0000256" key="1">
    <source>
        <dbReference type="ARBA" id="ARBA00004342"/>
    </source>
</evidence>
<dbReference type="RefSeq" id="XP_028328489.1">
    <property type="nucleotide sequence ID" value="XM_028472688.1"/>
</dbReference>
<dbReference type="SUPFAM" id="SSF48670">
    <property type="entry name" value="Transducin (heterotrimeric G protein), gamma chain"/>
    <property type="match status" value="1"/>
</dbReference>
<evidence type="ECO:0000256" key="4">
    <source>
        <dbReference type="ARBA" id="ARBA00022481"/>
    </source>
</evidence>
<reference evidence="11" key="2">
    <citation type="submission" date="2025-08" db="UniProtKB">
        <authorList>
            <consortium name="Ensembl"/>
        </authorList>
    </citation>
    <scope>IDENTIFICATION</scope>
</reference>
<evidence type="ECO:0000259" key="10">
    <source>
        <dbReference type="PROSITE" id="PS50058"/>
    </source>
</evidence>
<keyword evidence="7 9" id="KW-0449">Lipoprotein</keyword>
<protein>
    <recommendedName>
        <fullName evidence="9">Guanine nucleotide-binding protein subunit gamma</fullName>
    </recommendedName>
</protein>
<evidence type="ECO:0000256" key="6">
    <source>
        <dbReference type="ARBA" id="ARBA00023224"/>
    </source>
</evidence>
<dbReference type="GeneID" id="114479159"/>
<comment type="subunit">
    <text evidence="9">G proteins are composed of 3 units; alpha, beta and gamma.</text>
</comment>
<dbReference type="InterPro" id="IPR015898">
    <property type="entry name" value="G-protein_gamma-like_dom"/>
</dbReference>
<evidence type="ECO:0000313" key="12">
    <source>
        <dbReference type="Proteomes" id="UP000694680"/>
    </source>
</evidence>
<comment type="function">
    <text evidence="9">Guanine nucleotide-binding proteins (G proteins) are involved as a modulator or transducer in various transmembrane signaling systems. The beta and gamma chains are required for the GTPase activity, for replacement of GDP by GTP, and for G protein-effector interaction.</text>
</comment>
<dbReference type="RefSeq" id="XP_028328490.1">
    <property type="nucleotide sequence ID" value="XM_028472689.1"/>
</dbReference>
<comment type="similarity">
    <text evidence="2 9">Belongs to the G protein gamma family.</text>
</comment>
<organism evidence="11 12">
    <name type="scientific">Gouania willdenowi</name>
    <name type="common">Blunt-snouted clingfish</name>
    <name type="synonym">Lepadogaster willdenowi</name>
    <dbReference type="NCBI Taxonomy" id="441366"/>
    <lineage>
        <taxon>Eukaryota</taxon>
        <taxon>Metazoa</taxon>
        <taxon>Chordata</taxon>
        <taxon>Craniata</taxon>
        <taxon>Vertebrata</taxon>
        <taxon>Euteleostomi</taxon>
        <taxon>Actinopterygii</taxon>
        <taxon>Neopterygii</taxon>
        <taxon>Teleostei</taxon>
        <taxon>Neoteleostei</taxon>
        <taxon>Acanthomorphata</taxon>
        <taxon>Ovalentaria</taxon>
        <taxon>Blenniimorphae</taxon>
        <taxon>Blenniiformes</taxon>
        <taxon>Gobiesocoidei</taxon>
        <taxon>Gobiesocidae</taxon>
        <taxon>Gobiesocinae</taxon>
        <taxon>Gouania</taxon>
    </lineage>
</organism>
<evidence type="ECO:0000256" key="9">
    <source>
        <dbReference type="RuleBase" id="RU004973"/>
    </source>
</evidence>
<dbReference type="GO" id="GO:0007186">
    <property type="term" value="P:G protein-coupled receptor signaling pathway"/>
    <property type="evidence" value="ECO:0007669"/>
    <property type="project" value="InterPro"/>
</dbReference>
<reference evidence="11" key="3">
    <citation type="submission" date="2025-09" db="UniProtKB">
        <authorList>
            <consortium name="Ensembl"/>
        </authorList>
    </citation>
    <scope>IDENTIFICATION</scope>
</reference>
<evidence type="ECO:0000313" key="11">
    <source>
        <dbReference type="Ensembl" id="ENSGWIP00000022494.1"/>
    </source>
</evidence>
<dbReference type="GO" id="GO:0031681">
    <property type="term" value="F:G-protein beta-subunit binding"/>
    <property type="evidence" value="ECO:0007669"/>
    <property type="project" value="InterPro"/>
</dbReference>
<proteinExistence type="inferred from homology"/>
<dbReference type="GO" id="GO:0005834">
    <property type="term" value="C:heterotrimeric G-protein complex"/>
    <property type="evidence" value="ECO:0007669"/>
    <property type="project" value="InterPro"/>
</dbReference>
<dbReference type="Proteomes" id="UP000694680">
    <property type="component" value="Chromosome 17"/>
</dbReference>
<dbReference type="Ensembl" id="ENSGWIT00000024654.1">
    <property type="protein sequence ID" value="ENSGWIP00000022494.1"/>
    <property type="gene ID" value="ENSGWIG00000012050.1"/>
</dbReference>
<evidence type="ECO:0000256" key="7">
    <source>
        <dbReference type="ARBA" id="ARBA00023288"/>
    </source>
</evidence>